<dbReference type="Pfam" id="PF00089">
    <property type="entry name" value="Trypsin"/>
    <property type="match status" value="1"/>
</dbReference>
<name>A0A9D4LKH5_DREPO</name>
<keyword evidence="3" id="KW-1185">Reference proteome</keyword>
<dbReference type="Proteomes" id="UP000828390">
    <property type="component" value="Unassembled WGS sequence"/>
</dbReference>
<evidence type="ECO:0000259" key="1">
    <source>
        <dbReference type="Pfam" id="PF00089"/>
    </source>
</evidence>
<dbReference type="EMBL" id="JAIWYP010000003">
    <property type="protein sequence ID" value="KAH3859690.1"/>
    <property type="molecule type" value="Genomic_DNA"/>
</dbReference>
<evidence type="ECO:0000313" key="2">
    <source>
        <dbReference type="EMBL" id="KAH3859690.1"/>
    </source>
</evidence>
<dbReference type="InterPro" id="IPR009003">
    <property type="entry name" value="Peptidase_S1_PA"/>
</dbReference>
<comment type="caution">
    <text evidence="2">The sequence shown here is derived from an EMBL/GenBank/DDBJ whole genome shotgun (WGS) entry which is preliminary data.</text>
</comment>
<reference evidence="2" key="1">
    <citation type="journal article" date="2019" name="bioRxiv">
        <title>The Genome of the Zebra Mussel, Dreissena polymorpha: A Resource for Invasive Species Research.</title>
        <authorList>
            <person name="McCartney M.A."/>
            <person name="Auch B."/>
            <person name="Kono T."/>
            <person name="Mallez S."/>
            <person name="Zhang Y."/>
            <person name="Obille A."/>
            <person name="Becker A."/>
            <person name="Abrahante J.E."/>
            <person name="Garbe J."/>
            <person name="Badalamenti J.P."/>
            <person name="Herman A."/>
            <person name="Mangelson H."/>
            <person name="Liachko I."/>
            <person name="Sullivan S."/>
            <person name="Sone E.D."/>
            <person name="Koren S."/>
            <person name="Silverstein K.A.T."/>
            <person name="Beckman K.B."/>
            <person name="Gohl D.M."/>
        </authorList>
    </citation>
    <scope>NUCLEOTIDE SEQUENCE</scope>
    <source>
        <strain evidence="2">Duluth1</strain>
        <tissue evidence="2">Whole animal</tissue>
    </source>
</reference>
<evidence type="ECO:0000313" key="3">
    <source>
        <dbReference type="Proteomes" id="UP000828390"/>
    </source>
</evidence>
<dbReference type="GO" id="GO:0006508">
    <property type="term" value="P:proteolysis"/>
    <property type="evidence" value="ECO:0007669"/>
    <property type="project" value="InterPro"/>
</dbReference>
<accession>A0A9D4LKH5</accession>
<dbReference type="Gene3D" id="2.40.10.10">
    <property type="entry name" value="Trypsin-like serine proteases"/>
    <property type="match status" value="2"/>
</dbReference>
<dbReference type="InterPro" id="IPR001254">
    <property type="entry name" value="Trypsin_dom"/>
</dbReference>
<dbReference type="InterPro" id="IPR043504">
    <property type="entry name" value="Peptidase_S1_PA_chymotrypsin"/>
</dbReference>
<proteinExistence type="predicted"/>
<organism evidence="2 3">
    <name type="scientific">Dreissena polymorpha</name>
    <name type="common">Zebra mussel</name>
    <name type="synonym">Mytilus polymorpha</name>
    <dbReference type="NCBI Taxonomy" id="45954"/>
    <lineage>
        <taxon>Eukaryota</taxon>
        <taxon>Metazoa</taxon>
        <taxon>Spiralia</taxon>
        <taxon>Lophotrochozoa</taxon>
        <taxon>Mollusca</taxon>
        <taxon>Bivalvia</taxon>
        <taxon>Autobranchia</taxon>
        <taxon>Heteroconchia</taxon>
        <taxon>Euheterodonta</taxon>
        <taxon>Imparidentia</taxon>
        <taxon>Neoheterodontei</taxon>
        <taxon>Myida</taxon>
        <taxon>Dreissenoidea</taxon>
        <taxon>Dreissenidae</taxon>
        <taxon>Dreissena</taxon>
    </lineage>
</organism>
<dbReference type="GO" id="GO:0004252">
    <property type="term" value="F:serine-type endopeptidase activity"/>
    <property type="evidence" value="ECO:0007669"/>
    <property type="project" value="InterPro"/>
</dbReference>
<feature type="domain" description="Peptidase S1" evidence="1">
    <location>
        <begin position="54"/>
        <end position="101"/>
    </location>
</feature>
<dbReference type="AlphaFoldDB" id="A0A9D4LKH5"/>
<protein>
    <recommendedName>
        <fullName evidence="1">Peptidase S1 domain-containing protein</fullName>
    </recommendedName>
</protein>
<reference evidence="2" key="2">
    <citation type="submission" date="2020-11" db="EMBL/GenBank/DDBJ databases">
        <authorList>
            <person name="McCartney M.A."/>
            <person name="Auch B."/>
            <person name="Kono T."/>
            <person name="Mallez S."/>
            <person name="Becker A."/>
            <person name="Gohl D.M."/>
            <person name="Silverstein K.A.T."/>
            <person name="Koren S."/>
            <person name="Bechman K.B."/>
            <person name="Herman A."/>
            <person name="Abrahante J.E."/>
            <person name="Garbe J."/>
        </authorList>
    </citation>
    <scope>NUCLEOTIDE SEQUENCE</scope>
    <source>
        <strain evidence="2">Duluth1</strain>
        <tissue evidence="2">Whole animal</tissue>
    </source>
</reference>
<gene>
    <name evidence="2" type="ORF">DPMN_102510</name>
</gene>
<sequence>MSHTLISVSPPLSDTLVNSKYQSSAHVNSIVSNVRSCTIPKYQTLFAQAYFRAPDKRILYDNALVKFSSPAHMSEFVNTICIKPNYTARDHSHCVNAGWGDLVDGMYFFNMNKQNS</sequence>
<dbReference type="SUPFAM" id="SSF50494">
    <property type="entry name" value="Trypsin-like serine proteases"/>
    <property type="match status" value="1"/>
</dbReference>